<reference evidence="1 2" key="1">
    <citation type="journal article" date="2021" name="Int. J. Syst. Evol. Microbiol.">
        <title>Reticulibacter mediterranei gen. nov., sp. nov., within the new family Reticulibacteraceae fam. nov., and Ktedonospora formicarum gen. nov., sp. nov., Ktedonobacter robiniae sp. nov., Dictyobacter formicarum sp. nov. and Dictyobacter arantiisoli sp. nov., belonging to the class Ktedonobacteria.</title>
        <authorList>
            <person name="Yabe S."/>
            <person name="Zheng Y."/>
            <person name="Wang C.M."/>
            <person name="Sakai Y."/>
            <person name="Abe K."/>
            <person name="Yokota A."/>
            <person name="Donadio S."/>
            <person name="Cavaletti L."/>
            <person name="Monciardini P."/>
        </authorList>
    </citation>
    <scope>NUCLEOTIDE SEQUENCE [LARGE SCALE GENOMIC DNA]</scope>
    <source>
        <strain evidence="1 2">SOSP1-30</strain>
    </source>
</reference>
<gene>
    <name evidence="1" type="ORF">KSB_43340</name>
</gene>
<sequence length="108" mass="11984">MDTIDLAYVGRGLHEELVAYIADQQDYYADEGVHVALRDGIPWNKERLRHGAVIGLGGTLLSRLTDGIPWVALHVNTYRPLFWFLARPGLTSLAIGVTCGPLKWVRGV</sequence>
<dbReference type="Proteomes" id="UP000654345">
    <property type="component" value="Unassembled WGS sequence"/>
</dbReference>
<keyword evidence="2" id="KW-1185">Reference proteome</keyword>
<evidence type="ECO:0000313" key="1">
    <source>
        <dbReference type="EMBL" id="GHO55859.1"/>
    </source>
</evidence>
<proteinExistence type="predicted"/>
<comment type="caution">
    <text evidence="1">The sequence shown here is derived from an EMBL/GenBank/DDBJ whole genome shotgun (WGS) entry which is preliminary data.</text>
</comment>
<protein>
    <submittedName>
        <fullName evidence="1">Uncharacterized protein</fullName>
    </submittedName>
</protein>
<dbReference type="EMBL" id="BNJG01000002">
    <property type="protein sequence ID" value="GHO55859.1"/>
    <property type="molecule type" value="Genomic_DNA"/>
</dbReference>
<name>A0ABQ3USR9_9CHLR</name>
<organism evidence="1 2">
    <name type="scientific">Ktedonobacter robiniae</name>
    <dbReference type="NCBI Taxonomy" id="2778365"/>
    <lineage>
        <taxon>Bacteria</taxon>
        <taxon>Bacillati</taxon>
        <taxon>Chloroflexota</taxon>
        <taxon>Ktedonobacteria</taxon>
        <taxon>Ktedonobacterales</taxon>
        <taxon>Ktedonobacteraceae</taxon>
        <taxon>Ktedonobacter</taxon>
    </lineage>
</organism>
<accession>A0ABQ3USR9</accession>
<evidence type="ECO:0000313" key="2">
    <source>
        <dbReference type="Proteomes" id="UP000654345"/>
    </source>
</evidence>